<evidence type="ECO:0000313" key="2">
    <source>
        <dbReference type="Proteomes" id="UP000188268"/>
    </source>
</evidence>
<comment type="caution">
    <text evidence="1">The sequence shown here is derived from an EMBL/GenBank/DDBJ whole genome shotgun (WGS) entry which is preliminary data.</text>
</comment>
<evidence type="ECO:0000313" key="1">
    <source>
        <dbReference type="EMBL" id="OMO89975.1"/>
    </source>
</evidence>
<dbReference type="AlphaFoldDB" id="A0A1R3J552"/>
<dbReference type="EMBL" id="AWWV01008549">
    <property type="protein sequence ID" value="OMO89975.1"/>
    <property type="molecule type" value="Genomic_DNA"/>
</dbReference>
<name>A0A1R3J552_COCAP</name>
<sequence>MRCGKALRNEYEVTILSMLCESNSKFNTYYKKLNHSMKQHLSLMSVLIHKLRAAEVALTNEQQIQAVISSLLDSWEQIKAKMTHNESVKTFEVIPRHLKMENEHLKAGKPATDGVANVAESNSRKWQVMAPRAYHGHEEHNGDHGEVDQGLEGSMDKLEEGGGITNPNSSSMGIANPNSNDKEKLNRPFDPLVMPLWHIAYEKLTPFLRIVIFLFSLRLKLCLVFLPYSPKASGSAGSVLCSHHKTCNTDLPKRLTAFRLFGSRMPLGPMTRARAKRFKEALLAFVRTHLEGLKSIEDQLKCIEDHKPMNIPNDSKLCTLLEIVEP</sequence>
<keyword evidence="2" id="KW-1185">Reference proteome</keyword>
<organism evidence="1 2">
    <name type="scientific">Corchorus capsularis</name>
    <name type="common">Jute</name>
    <dbReference type="NCBI Taxonomy" id="210143"/>
    <lineage>
        <taxon>Eukaryota</taxon>
        <taxon>Viridiplantae</taxon>
        <taxon>Streptophyta</taxon>
        <taxon>Embryophyta</taxon>
        <taxon>Tracheophyta</taxon>
        <taxon>Spermatophyta</taxon>
        <taxon>Magnoliopsida</taxon>
        <taxon>eudicotyledons</taxon>
        <taxon>Gunneridae</taxon>
        <taxon>Pentapetalae</taxon>
        <taxon>rosids</taxon>
        <taxon>malvids</taxon>
        <taxon>Malvales</taxon>
        <taxon>Malvaceae</taxon>
        <taxon>Grewioideae</taxon>
        <taxon>Apeibeae</taxon>
        <taxon>Corchorus</taxon>
    </lineage>
</organism>
<accession>A0A1R3J552</accession>
<dbReference type="OrthoDB" id="1708624at2759"/>
<proteinExistence type="predicted"/>
<dbReference type="Gramene" id="OMO89975">
    <property type="protein sequence ID" value="OMO89975"/>
    <property type="gene ID" value="CCACVL1_07554"/>
</dbReference>
<reference evidence="1 2" key="1">
    <citation type="submission" date="2013-09" db="EMBL/GenBank/DDBJ databases">
        <title>Corchorus capsularis genome sequencing.</title>
        <authorList>
            <person name="Alam M."/>
            <person name="Haque M.S."/>
            <person name="Islam M.S."/>
            <person name="Emdad E.M."/>
            <person name="Islam M.M."/>
            <person name="Ahmed B."/>
            <person name="Halim A."/>
            <person name="Hossen Q.M.M."/>
            <person name="Hossain M.Z."/>
            <person name="Ahmed R."/>
            <person name="Khan M.M."/>
            <person name="Islam R."/>
            <person name="Rashid M.M."/>
            <person name="Khan S.A."/>
            <person name="Rahman M.S."/>
            <person name="Alam M."/>
        </authorList>
    </citation>
    <scope>NUCLEOTIDE SEQUENCE [LARGE SCALE GENOMIC DNA]</scope>
    <source>
        <strain evidence="2">cv. CVL-1</strain>
        <tissue evidence="1">Whole seedling</tissue>
    </source>
</reference>
<gene>
    <name evidence="1" type="ORF">CCACVL1_07554</name>
</gene>
<dbReference type="Proteomes" id="UP000188268">
    <property type="component" value="Unassembled WGS sequence"/>
</dbReference>
<protein>
    <submittedName>
        <fullName evidence="1">Uncharacterized protein</fullName>
    </submittedName>
</protein>